<evidence type="ECO:0000256" key="5">
    <source>
        <dbReference type="ARBA" id="ARBA00023136"/>
    </source>
</evidence>
<dbReference type="GO" id="GO:0005886">
    <property type="term" value="C:plasma membrane"/>
    <property type="evidence" value="ECO:0007669"/>
    <property type="project" value="UniProtKB-SubCell"/>
</dbReference>
<feature type="transmembrane region" description="Helical" evidence="6">
    <location>
        <begin position="12"/>
        <end position="33"/>
    </location>
</feature>
<dbReference type="RefSeq" id="WP_073590807.1">
    <property type="nucleotide sequence ID" value="NZ_FRFD01000014.1"/>
</dbReference>
<feature type="transmembrane region" description="Helical" evidence="6">
    <location>
        <begin position="309"/>
        <end position="328"/>
    </location>
</feature>
<keyword evidence="3 6" id="KW-0812">Transmembrane</keyword>
<dbReference type="Proteomes" id="UP000184612">
    <property type="component" value="Unassembled WGS sequence"/>
</dbReference>
<comment type="subcellular location">
    <subcellularLocation>
        <location evidence="1">Cell membrane</location>
        <topology evidence="1">Multi-pass membrane protein</topology>
    </subcellularLocation>
</comment>
<keyword evidence="5 6" id="KW-0472">Membrane</keyword>
<name>A0A1M7YLQ9_9FIRM</name>
<feature type="transmembrane region" description="Helical" evidence="6">
    <location>
        <begin position="427"/>
        <end position="447"/>
    </location>
</feature>
<dbReference type="AlphaFoldDB" id="A0A1M7YLQ9"/>
<proteinExistence type="predicted"/>
<dbReference type="EMBL" id="FRFD01000014">
    <property type="protein sequence ID" value="SHO53573.1"/>
    <property type="molecule type" value="Genomic_DNA"/>
</dbReference>
<feature type="transmembrane region" description="Helical" evidence="6">
    <location>
        <begin position="732"/>
        <end position="754"/>
    </location>
</feature>
<dbReference type="InterPro" id="IPR038766">
    <property type="entry name" value="Membrane_comp_ABC_pdt"/>
</dbReference>
<evidence type="ECO:0000313" key="8">
    <source>
        <dbReference type="EMBL" id="SHO53573.1"/>
    </source>
</evidence>
<sequence length="771" mass="86914">MKYLRVKLKRDLLHMFPQFFSVFVMALLSVTIYSGMESVWTGMEHVSNQFYHKTNLCDAWVYGSQLDNDEVEKIKGIGSVTKVTHSMSLVMDVDLHDTNVATDLDVITISDDKNQKPLIMSGEKFDYEASGIWLDQSYAKSHNIQEGDTINISYGNASASVKVNGLVLSPEFIYYTGSATETMPNAAVHGYGYCSEFQIKDILGTISYNQIRISVENDYNPDDLKDEVTRVLGDKFYYMQTRDDFTSTAQMADEISQTMKMALLFTFVFILLALLTMYTTMSRLVKNQITQIGTMKALGLKNSEIRRHYLMYGFIIPLIGGTLGVGLGKVTVAKAVASVKKTTLTLPEWKLENSYGTYFIIALIILICTFATLWAANKSLKAMPAETMRGIGEKQKKRKAPKRNKSNELGYAWTWVTRDTFRNKVRYLIGVIGVAGSMMLMIAGVGMHDSIGYSNDYVFDTQYNYAYKGSISLYNHERYDLINEKVGANNLQWMKQSAVDIMTKGGKVTSVVTIMENGNYIYLEDIHTGTDIKLTDKGIVISNKLAKQLKVDTGDEITFNVSGISKSFTEKIAAITMALTPQSIYISDIGWKNMGETFEPTAVLMDKDTYDSLKNTDYFRELTSINRQKENIDELSNSCNTIIKLLILASFLLSVVILYNLGMVNYEERYREYATMKVMGFTRREIRNIVLVDCALTTIPGWIIGIPAGYAFLRLFIQVVSFDSYDWVMTLYSSHLAIISIFVIACSVIVNLVISHKVQKIIMTEALKSVD</sequence>
<evidence type="ECO:0000256" key="2">
    <source>
        <dbReference type="ARBA" id="ARBA00022475"/>
    </source>
</evidence>
<keyword evidence="2" id="KW-1003">Cell membrane</keyword>
<feature type="transmembrane region" description="Helical" evidence="6">
    <location>
        <begin position="355"/>
        <end position="376"/>
    </location>
</feature>
<feature type="domain" description="ABC3 transporter permease C-terminal" evidence="7">
    <location>
        <begin position="646"/>
        <end position="755"/>
    </location>
</feature>
<feature type="transmembrane region" description="Helical" evidence="6">
    <location>
        <begin position="645"/>
        <end position="666"/>
    </location>
</feature>
<dbReference type="Pfam" id="PF02687">
    <property type="entry name" value="FtsX"/>
    <property type="match status" value="2"/>
</dbReference>
<organism evidence="8 9">
    <name type="scientific">Anaerocolumna xylanovorans DSM 12503</name>
    <dbReference type="NCBI Taxonomy" id="1121345"/>
    <lineage>
        <taxon>Bacteria</taxon>
        <taxon>Bacillati</taxon>
        <taxon>Bacillota</taxon>
        <taxon>Clostridia</taxon>
        <taxon>Lachnospirales</taxon>
        <taxon>Lachnospiraceae</taxon>
        <taxon>Anaerocolumna</taxon>
    </lineage>
</organism>
<evidence type="ECO:0000256" key="6">
    <source>
        <dbReference type="SAM" id="Phobius"/>
    </source>
</evidence>
<evidence type="ECO:0000256" key="1">
    <source>
        <dbReference type="ARBA" id="ARBA00004651"/>
    </source>
</evidence>
<feature type="domain" description="ABC3 transporter permease C-terminal" evidence="7">
    <location>
        <begin position="264"/>
        <end position="381"/>
    </location>
</feature>
<dbReference type="InterPro" id="IPR003838">
    <property type="entry name" value="ABC3_permease_C"/>
</dbReference>
<dbReference type="OrthoDB" id="5137249at2"/>
<evidence type="ECO:0000259" key="7">
    <source>
        <dbReference type="Pfam" id="PF02687"/>
    </source>
</evidence>
<evidence type="ECO:0000256" key="4">
    <source>
        <dbReference type="ARBA" id="ARBA00022989"/>
    </source>
</evidence>
<keyword evidence="4 6" id="KW-1133">Transmembrane helix</keyword>
<evidence type="ECO:0000313" key="9">
    <source>
        <dbReference type="Proteomes" id="UP000184612"/>
    </source>
</evidence>
<feature type="transmembrane region" description="Helical" evidence="6">
    <location>
        <begin position="686"/>
        <end position="712"/>
    </location>
</feature>
<evidence type="ECO:0000256" key="3">
    <source>
        <dbReference type="ARBA" id="ARBA00022692"/>
    </source>
</evidence>
<dbReference type="STRING" id="1121345.SAMN02745217_04169"/>
<gene>
    <name evidence="8" type="ORF">SAMN02745217_04169</name>
</gene>
<reference evidence="8 9" key="1">
    <citation type="submission" date="2016-12" db="EMBL/GenBank/DDBJ databases">
        <authorList>
            <person name="Song W.-J."/>
            <person name="Kurnit D.M."/>
        </authorList>
    </citation>
    <scope>NUCLEOTIDE SEQUENCE [LARGE SCALE GENOMIC DNA]</scope>
    <source>
        <strain evidence="8 9">DSM 12503</strain>
    </source>
</reference>
<accession>A0A1M7YLQ9</accession>
<feature type="transmembrane region" description="Helical" evidence="6">
    <location>
        <begin position="261"/>
        <end position="281"/>
    </location>
</feature>
<protein>
    <submittedName>
        <fullName evidence="8">Putative ABC transport system permease protein</fullName>
    </submittedName>
</protein>
<dbReference type="PANTHER" id="PTHR30287">
    <property type="entry name" value="MEMBRANE COMPONENT OF PREDICTED ABC SUPERFAMILY METABOLITE UPTAKE TRANSPORTER"/>
    <property type="match status" value="1"/>
</dbReference>
<dbReference type="PANTHER" id="PTHR30287:SF1">
    <property type="entry name" value="INNER MEMBRANE PROTEIN"/>
    <property type="match status" value="1"/>
</dbReference>
<keyword evidence="9" id="KW-1185">Reference proteome</keyword>